<name>A0A2M7TMF2_9BACT</name>
<dbReference type="GO" id="GO:0017148">
    <property type="term" value="P:negative regulation of translation"/>
    <property type="evidence" value="ECO:0007669"/>
    <property type="project" value="TreeGrafter"/>
</dbReference>
<dbReference type="EMBL" id="PFNO01000117">
    <property type="protein sequence ID" value="PIZ48488.1"/>
    <property type="molecule type" value="Genomic_DNA"/>
</dbReference>
<dbReference type="AlphaFoldDB" id="A0A2M7TMF2"/>
<dbReference type="GO" id="GO:0006412">
    <property type="term" value="P:translation"/>
    <property type="evidence" value="ECO:0007669"/>
    <property type="project" value="UniProtKB-UniRule"/>
</dbReference>
<dbReference type="NCBIfam" id="TIGR01066">
    <property type="entry name" value="rplM_bact"/>
    <property type="match status" value="1"/>
</dbReference>
<comment type="caution">
    <text evidence="5">The sequence shown here is derived from an EMBL/GenBank/DDBJ whole genome shotgun (WGS) entry which is preliminary data.</text>
</comment>
<dbReference type="HAMAP" id="MF_01366">
    <property type="entry name" value="Ribosomal_uL13"/>
    <property type="match status" value="1"/>
</dbReference>
<dbReference type="PIRSF" id="PIRSF002181">
    <property type="entry name" value="Ribosomal_L13"/>
    <property type="match status" value="1"/>
</dbReference>
<keyword evidence="3 4" id="KW-0687">Ribonucleoprotein</keyword>
<comment type="subunit">
    <text evidence="4">Part of the 50S ribosomal subunit.</text>
</comment>
<protein>
    <recommendedName>
        <fullName evidence="4">Large ribosomal subunit protein uL13</fullName>
    </recommendedName>
</protein>
<comment type="function">
    <text evidence="4">This protein is one of the early assembly proteins of the 50S ribosomal subunit, although it is not seen to bind rRNA by itself. It is important during the early stages of 50S assembly.</text>
</comment>
<dbReference type="Gene3D" id="3.90.1180.10">
    <property type="entry name" value="Ribosomal protein L13"/>
    <property type="match status" value="1"/>
</dbReference>
<dbReference type="GO" id="GO:1990904">
    <property type="term" value="C:ribonucleoprotein complex"/>
    <property type="evidence" value="ECO:0007669"/>
    <property type="project" value="UniProtKB-KW"/>
</dbReference>
<dbReference type="PANTHER" id="PTHR11545:SF2">
    <property type="entry name" value="LARGE RIBOSOMAL SUBUNIT PROTEIN UL13M"/>
    <property type="match status" value="1"/>
</dbReference>
<evidence type="ECO:0000256" key="3">
    <source>
        <dbReference type="ARBA" id="ARBA00023274"/>
    </source>
</evidence>
<evidence type="ECO:0000256" key="4">
    <source>
        <dbReference type="HAMAP-Rule" id="MF_01366"/>
    </source>
</evidence>
<reference evidence="6" key="1">
    <citation type="submission" date="2017-09" db="EMBL/GenBank/DDBJ databases">
        <title>Depth-based differentiation of microbial function through sediment-hosted aquifers and enrichment of novel symbionts in the deep terrestrial subsurface.</title>
        <authorList>
            <person name="Probst A.J."/>
            <person name="Ladd B."/>
            <person name="Jarett J.K."/>
            <person name="Geller-Mcgrath D.E."/>
            <person name="Sieber C.M.K."/>
            <person name="Emerson J.B."/>
            <person name="Anantharaman K."/>
            <person name="Thomas B.C."/>
            <person name="Malmstrom R."/>
            <person name="Stieglmeier M."/>
            <person name="Klingl A."/>
            <person name="Woyke T."/>
            <person name="Ryan C.M."/>
            <person name="Banfield J.F."/>
        </authorList>
    </citation>
    <scope>NUCLEOTIDE SEQUENCE [LARGE SCALE GENOMIC DNA]</scope>
</reference>
<dbReference type="GO" id="GO:0003729">
    <property type="term" value="F:mRNA binding"/>
    <property type="evidence" value="ECO:0007669"/>
    <property type="project" value="TreeGrafter"/>
</dbReference>
<dbReference type="PANTHER" id="PTHR11545">
    <property type="entry name" value="RIBOSOMAL PROTEIN L13"/>
    <property type="match status" value="1"/>
</dbReference>
<dbReference type="GO" id="GO:0005840">
    <property type="term" value="C:ribosome"/>
    <property type="evidence" value="ECO:0007669"/>
    <property type="project" value="UniProtKB-KW"/>
</dbReference>
<proteinExistence type="inferred from homology"/>
<accession>A0A2M7TMF2</accession>
<dbReference type="InterPro" id="IPR036899">
    <property type="entry name" value="Ribosomal_uL13_sf"/>
</dbReference>
<evidence type="ECO:0000256" key="1">
    <source>
        <dbReference type="ARBA" id="ARBA00006227"/>
    </source>
</evidence>
<dbReference type="InterPro" id="IPR005823">
    <property type="entry name" value="Ribosomal_uL13_bac-type"/>
</dbReference>
<sequence length="146" mass="16443">MKTYQPKAKEIKRNWNLVDAKGEVLGRLSSKVAQLLTGKGKPTYSPHMDSGDYVVVINAEKIELTGKKKTQKVYRSHSGYPGGFKEVSFAKMSKEKPEEIIKHAVNGMLPDNRLKKDRLTRLKIVAGEKNPFEGRFGDTNTKKAHE</sequence>
<dbReference type="GO" id="GO:0003735">
    <property type="term" value="F:structural constituent of ribosome"/>
    <property type="evidence" value="ECO:0007669"/>
    <property type="project" value="InterPro"/>
</dbReference>
<gene>
    <name evidence="4" type="primary">rplM</name>
    <name evidence="5" type="ORF">COY29_03620</name>
</gene>
<evidence type="ECO:0000256" key="2">
    <source>
        <dbReference type="ARBA" id="ARBA00022980"/>
    </source>
</evidence>
<dbReference type="Pfam" id="PF00572">
    <property type="entry name" value="Ribosomal_L13"/>
    <property type="match status" value="1"/>
</dbReference>
<organism evidence="5 6">
    <name type="scientific">Candidatus Woesebacteria bacterium CG_4_10_14_0_2_um_filter_39_14</name>
    <dbReference type="NCBI Taxonomy" id="1975054"/>
    <lineage>
        <taxon>Bacteria</taxon>
        <taxon>Candidatus Woeseibacteriota</taxon>
    </lineage>
</organism>
<dbReference type="Proteomes" id="UP000229753">
    <property type="component" value="Unassembled WGS sequence"/>
</dbReference>
<comment type="similarity">
    <text evidence="1 4">Belongs to the universal ribosomal protein uL13 family.</text>
</comment>
<keyword evidence="2 4" id="KW-0689">Ribosomal protein</keyword>
<evidence type="ECO:0000313" key="6">
    <source>
        <dbReference type="Proteomes" id="UP000229753"/>
    </source>
</evidence>
<dbReference type="SUPFAM" id="SSF52161">
    <property type="entry name" value="Ribosomal protein L13"/>
    <property type="match status" value="1"/>
</dbReference>
<evidence type="ECO:0000313" key="5">
    <source>
        <dbReference type="EMBL" id="PIZ48488.1"/>
    </source>
</evidence>
<dbReference type="InterPro" id="IPR005822">
    <property type="entry name" value="Ribosomal_uL13"/>
</dbReference>
<dbReference type="CDD" id="cd00392">
    <property type="entry name" value="Ribosomal_L13"/>
    <property type="match status" value="1"/>
</dbReference>